<gene>
    <name evidence="1" type="ORF">BDY19DRAFT_997621</name>
</gene>
<dbReference type="EMBL" id="MU274941">
    <property type="protein sequence ID" value="KAI0084554.1"/>
    <property type="molecule type" value="Genomic_DNA"/>
</dbReference>
<comment type="caution">
    <text evidence="1">The sequence shown here is derived from an EMBL/GenBank/DDBJ whole genome shotgun (WGS) entry which is preliminary data.</text>
</comment>
<evidence type="ECO:0000313" key="1">
    <source>
        <dbReference type="EMBL" id="KAI0084554.1"/>
    </source>
</evidence>
<sequence length="395" mass="44535">MTAPAFGDLPIELVGAVVDEVDNIGELLRLREVNHTFSVYATPKAFSTYHVANSRRSARGHANILQNAELARLVRKLVVHCEAGPGENRLVNRVEENTESREIRLAMNSNLSRLSAFPFLEELDLQFFSGMVWQNFKSLSSIDDMTMSLAGPSKYFLLQTSIIQAITDAGPEALPPALHTLSIANLIPYPAPEYQTATFEALMSRISHFSLSVHALRLSGRHGEDMFAWFWTEMIPERFLEPAQSRLTSLSLFTDQPVGQFPPIDLSWLRFPHLTTLTLTGFMFNEQRLVEDFIVRHGRTLQHLTLDTCPIHIGGVQGAPPRTWAIVLQRFSEKLSVLLEFKMMRRTAWGLHEVDPRIDLLCSYERCLTGYGYERGKNNKLPLSTAKRPQGAGLT</sequence>
<accession>A0ACB8TRS9</accession>
<proteinExistence type="predicted"/>
<protein>
    <submittedName>
        <fullName evidence="1">Uncharacterized protein</fullName>
    </submittedName>
</protein>
<dbReference type="Proteomes" id="UP001055072">
    <property type="component" value="Unassembled WGS sequence"/>
</dbReference>
<keyword evidence="2" id="KW-1185">Reference proteome</keyword>
<name>A0ACB8TRS9_9APHY</name>
<organism evidence="1 2">
    <name type="scientific">Irpex rosettiformis</name>
    <dbReference type="NCBI Taxonomy" id="378272"/>
    <lineage>
        <taxon>Eukaryota</taxon>
        <taxon>Fungi</taxon>
        <taxon>Dikarya</taxon>
        <taxon>Basidiomycota</taxon>
        <taxon>Agaricomycotina</taxon>
        <taxon>Agaricomycetes</taxon>
        <taxon>Polyporales</taxon>
        <taxon>Irpicaceae</taxon>
        <taxon>Irpex</taxon>
    </lineage>
</organism>
<evidence type="ECO:0000313" key="2">
    <source>
        <dbReference type="Proteomes" id="UP001055072"/>
    </source>
</evidence>
<reference evidence="1" key="1">
    <citation type="journal article" date="2021" name="Environ. Microbiol.">
        <title>Gene family expansions and transcriptome signatures uncover fungal adaptations to wood decay.</title>
        <authorList>
            <person name="Hage H."/>
            <person name="Miyauchi S."/>
            <person name="Viragh M."/>
            <person name="Drula E."/>
            <person name="Min B."/>
            <person name="Chaduli D."/>
            <person name="Navarro D."/>
            <person name="Favel A."/>
            <person name="Norest M."/>
            <person name="Lesage-Meessen L."/>
            <person name="Balint B."/>
            <person name="Merenyi Z."/>
            <person name="de Eugenio L."/>
            <person name="Morin E."/>
            <person name="Martinez A.T."/>
            <person name="Baldrian P."/>
            <person name="Stursova M."/>
            <person name="Martinez M.J."/>
            <person name="Novotny C."/>
            <person name="Magnuson J.K."/>
            <person name="Spatafora J.W."/>
            <person name="Maurice S."/>
            <person name="Pangilinan J."/>
            <person name="Andreopoulos W."/>
            <person name="LaButti K."/>
            <person name="Hundley H."/>
            <person name="Na H."/>
            <person name="Kuo A."/>
            <person name="Barry K."/>
            <person name="Lipzen A."/>
            <person name="Henrissat B."/>
            <person name="Riley R."/>
            <person name="Ahrendt S."/>
            <person name="Nagy L.G."/>
            <person name="Grigoriev I.V."/>
            <person name="Martin F."/>
            <person name="Rosso M.N."/>
        </authorList>
    </citation>
    <scope>NUCLEOTIDE SEQUENCE</scope>
    <source>
        <strain evidence="1">CBS 384.51</strain>
    </source>
</reference>